<reference evidence="5 6" key="1">
    <citation type="submission" date="2019-10" db="EMBL/GenBank/DDBJ databases">
        <authorList>
            <person name="Wang R."/>
        </authorList>
    </citation>
    <scope>NUCLEOTIDE SEQUENCE [LARGE SCALE GENOMIC DNA]</scope>
    <source>
        <strain evidence="5 6">ATCC 19377</strain>
    </source>
</reference>
<dbReference type="AlphaFoldDB" id="A0A5P9XUK1"/>
<dbReference type="RefSeq" id="WP_031573912.1">
    <property type="nucleotide sequence ID" value="NZ_CP045571.1"/>
</dbReference>
<organism evidence="5 6">
    <name type="scientific">Acidithiobacillus thiooxidans ATCC 19377</name>
    <dbReference type="NCBI Taxonomy" id="637390"/>
    <lineage>
        <taxon>Bacteria</taxon>
        <taxon>Pseudomonadati</taxon>
        <taxon>Pseudomonadota</taxon>
        <taxon>Acidithiobacillia</taxon>
        <taxon>Acidithiobacillales</taxon>
        <taxon>Acidithiobacillaceae</taxon>
        <taxon>Acidithiobacillus</taxon>
    </lineage>
</organism>
<feature type="domain" description="Glycosyltransferase 2-like" evidence="4">
    <location>
        <begin position="18"/>
        <end position="172"/>
    </location>
</feature>
<comment type="similarity">
    <text evidence="1">Belongs to the glycosyltransferase 2 family.</text>
</comment>
<dbReference type="CDD" id="cd04186">
    <property type="entry name" value="GT_2_like_c"/>
    <property type="match status" value="1"/>
</dbReference>
<proteinExistence type="inferred from homology"/>
<dbReference type="Proteomes" id="UP000363590">
    <property type="component" value="Chromosome"/>
</dbReference>
<dbReference type="InterPro" id="IPR001173">
    <property type="entry name" value="Glyco_trans_2-like"/>
</dbReference>
<dbReference type="PANTHER" id="PTHR43179">
    <property type="entry name" value="RHAMNOSYLTRANSFERASE WBBL"/>
    <property type="match status" value="1"/>
</dbReference>
<sequence>MRPKVFTIILNWNGHHDTMTCLNSIKKSTYTDNQVVVIDNGSSDESIKAIEHFDDFYILIKTGVNLGFSGGCNVGIKYALEQHAEYIWLLNNDTEVDSNALHEMVSKAESDTRIGVVGSVIHDMGTINHIQAWGGGWVSKLTGRAGHYFTVNDEPHIDYITGTSMLLRASAVNDVGLFDEKSFFMYWEDVDLCCRLRKAGWKLAVANNSKIFHKKSASVGNNSPLLDYYYNTSAIRFYLKNYKNPFIPILVGTSGRLLKRVLSRDKKRIVSTLKGSWVGLTKR</sequence>
<evidence type="ECO:0000313" key="6">
    <source>
        <dbReference type="Proteomes" id="UP000363590"/>
    </source>
</evidence>
<keyword evidence="3" id="KW-0808">Transferase</keyword>
<dbReference type="Gene3D" id="3.90.550.10">
    <property type="entry name" value="Spore Coat Polysaccharide Biosynthesis Protein SpsA, Chain A"/>
    <property type="match status" value="1"/>
</dbReference>
<dbReference type="GeneID" id="60697887"/>
<evidence type="ECO:0000256" key="2">
    <source>
        <dbReference type="ARBA" id="ARBA00022676"/>
    </source>
</evidence>
<dbReference type="SUPFAM" id="SSF53448">
    <property type="entry name" value="Nucleotide-diphospho-sugar transferases"/>
    <property type="match status" value="1"/>
</dbReference>
<evidence type="ECO:0000256" key="1">
    <source>
        <dbReference type="ARBA" id="ARBA00006739"/>
    </source>
</evidence>
<dbReference type="EMBL" id="CP045571">
    <property type="protein sequence ID" value="QFX97725.1"/>
    <property type="molecule type" value="Genomic_DNA"/>
</dbReference>
<evidence type="ECO:0000313" key="5">
    <source>
        <dbReference type="EMBL" id="QFX97725.1"/>
    </source>
</evidence>
<dbReference type="PANTHER" id="PTHR43179:SF12">
    <property type="entry name" value="GALACTOFURANOSYLTRANSFERASE GLFT2"/>
    <property type="match status" value="1"/>
</dbReference>
<dbReference type="Pfam" id="PF00535">
    <property type="entry name" value="Glycos_transf_2"/>
    <property type="match status" value="1"/>
</dbReference>
<dbReference type="GO" id="GO:0016757">
    <property type="term" value="F:glycosyltransferase activity"/>
    <property type="evidence" value="ECO:0007669"/>
    <property type="project" value="UniProtKB-KW"/>
</dbReference>
<accession>A0A5P9XUK1</accession>
<evidence type="ECO:0000256" key="3">
    <source>
        <dbReference type="ARBA" id="ARBA00022679"/>
    </source>
</evidence>
<dbReference type="InterPro" id="IPR029044">
    <property type="entry name" value="Nucleotide-diphossugar_trans"/>
</dbReference>
<name>A0A5P9XUK1_ACITH</name>
<gene>
    <name evidence="5" type="ORF">GCD22_03702</name>
</gene>
<protein>
    <recommendedName>
        <fullName evidence="4">Glycosyltransferase 2-like domain-containing protein</fullName>
    </recommendedName>
</protein>
<dbReference type="KEGG" id="atx:GCD22_03702"/>
<evidence type="ECO:0000259" key="4">
    <source>
        <dbReference type="Pfam" id="PF00535"/>
    </source>
</evidence>
<keyword evidence="2" id="KW-0328">Glycosyltransferase</keyword>